<evidence type="ECO:0000259" key="12">
    <source>
        <dbReference type="Pfam" id="PF13735"/>
    </source>
</evidence>
<dbReference type="PANTHER" id="PTHR46173:SF1">
    <property type="entry name" value="CCA TRNA NUCLEOTIDYLTRANSFERASE 1, MITOCHONDRIAL"/>
    <property type="match status" value="1"/>
</dbReference>
<dbReference type="Gene3D" id="3.30.460.10">
    <property type="entry name" value="Beta Polymerase, domain 2"/>
    <property type="match status" value="1"/>
</dbReference>
<proteinExistence type="inferred from homology"/>
<dbReference type="Proteomes" id="UP000242682">
    <property type="component" value="Unassembled WGS sequence"/>
</dbReference>
<gene>
    <name evidence="13" type="ORF">B0H99_101204</name>
</gene>
<keyword evidence="2 9" id="KW-0808">Transferase</keyword>
<evidence type="ECO:0000313" key="14">
    <source>
        <dbReference type="Proteomes" id="UP000242682"/>
    </source>
</evidence>
<dbReference type="SUPFAM" id="SSF81301">
    <property type="entry name" value="Nucleotidyltransferase"/>
    <property type="match status" value="1"/>
</dbReference>
<feature type="domain" description="tRNA nucleotidyltransferase/poly(A) polymerase RNA and SrmB- binding" evidence="11">
    <location>
        <begin position="165"/>
        <end position="220"/>
    </location>
</feature>
<dbReference type="InterPro" id="IPR032828">
    <property type="entry name" value="PolyA_RNA-bd"/>
</dbReference>
<evidence type="ECO:0000259" key="10">
    <source>
        <dbReference type="Pfam" id="PF01743"/>
    </source>
</evidence>
<dbReference type="GO" id="GO:0046872">
    <property type="term" value="F:metal ion binding"/>
    <property type="evidence" value="ECO:0007669"/>
    <property type="project" value="UniProtKB-KW"/>
</dbReference>
<evidence type="ECO:0000256" key="5">
    <source>
        <dbReference type="ARBA" id="ARBA00022723"/>
    </source>
</evidence>
<keyword evidence="7" id="KW-0460">Magnesium</keyword>
<dbReference type="GO" id="GO:0016779">
    <property type="term" value="F:nucleotidyltransferase activity"/>
    <property type="evidence" value="ECO:0007669"/>
    <property type="project" value="UniProtKB-KW"/>
</dbReference>
<dbReference type="Pfam" id="PF01743">
    <property type="entry name" value="PolyA_pol"/>
    <property type="match status" value="1"/>
</dbReference>
<dbReference type="Pfam" id="PF12627">
    <property type="entry name" value="PolyA_pol_RNAbd"/>
    <property type="match status" value="1"/>
</dbReference>
<dbReference type="OrthoDB" id="9805698at2"/>
<dbReference type="EMBL" id="PYAT01000001">
    <property type="protein sequence ID" value="PSL41957.1"/>
    <property type="molecule type" value="Genomic_DNA"/>
</dbReference>
<evidence type="ECO:0000256" key="3">
    <source>
        <dbReference type="ARBA" id="ARBA00022694"/>
    </source>
</evidence>
<accession>A0A2P8H6U9</accession>
<feature type="domain" description="Poly A polymerase head" evidence="10">
    <location>
        <begin position="18"/>
        <end position="138"/>
    </location>
</feature>
<dbReference type="Gene3D" id="1.10.3090.10">
    <property type="entry name" value="cca-adding enzyme, domain 2"/>
    <property type="match status" value="1"/>
</dbReference>
<evidence type="ECO:0000259" key="11">
    <source>
        <dbReference type="Pfam" id="PF12627"/>
    </source>
</evidence>
<dbReference type="CDD" id="cd05398">
    <property type="entry name" value="NT_ClassII-CCAase"/>
    <property type="match status" value="1"/>
</dbReference>
<evidence type="ECO:0000313" key="13">
    <source>
        <dbReference type="EMBL" id="PSL41957.1"/>
    </source>
</evidence>
<keyword evidence="6" id="KW-0547">Nucleotide-binding</keyword>
<evidence type="ECO:0000256" key="2">
    <source>
        <dbReference type="ARBA" id="ARBA00022679"/>
    </source>
</evidence>
<dbReference type="Pfam" id="PF13735">
    <property type="entry name" value="tRNA_NucTran2_2"/>
    <property type="match status" value="1"/>
</dbReference>
<dbReference type="GO" id="GO:0000166">
    <property type="term" value="F:nucleotide binding"/>
    <property type="evidence" value="ECO:0007669"/>
    <property type="project" value="UniProtKB-KW"/>
</dbReference>
<name>A0A2P8H6U9_9BACL</name>
<dbReference type="GO" id="GO:0000049">
    <property type="term" value="F:tRNA binding"/>
    <property type="evidence" value="ECO:0007669"/>
    <property type="project" value="TreeGrafter"/>
</dbReference>
<dbReference type="GO" id="GO:0008033">
    <property type="term" value="P:tRNA processing"/>
    <property type="evidence" value="ECO:0007669"/>
    <property type="project" value="UniProtKB-KW"/>
</dbReference>
<keyword evidence="4" id="KW-0548">Nucleotidyltransferase</keyword>
<organism evidence="13 14">
    <name type="scientific">Planomicrobium soli</name>
    <dbReference type="NCBI Taxonomy" id="1176648"/>
    <lineage>
        <taxon>Bacteria</taxon>
        <taxon>Bacillati</taxon>
        <taxon>Bacillota</taxon>
        <taxon>Bacilli</taxon>
        <taxon>Bacillales</taxon>
        <taxon>Caryophanaceae</taxon>
        <taxon>Planomicrobium</taxon>
    </lineage>
</organism>
<keyword evidence="5" id="KW-0479">Metal-binding</keyword>
<evidence type="ECO:0000256" key="8">
    <source>
        <dbReference type="ARBA" id="ARBA00022884"/>
    </source>
</evidence>
<protein>
    <submittedName>
        <fullName evidence="13">tRNA nucleotidyltransferase (CCA-adding enzyme)</fullName>
    </submittedName>
</protein>
<dbReference type="InterPro" id="IPR002646">
    <property type="entry name" value="PolA_pol_head_dom"/>
</dbReference>
<dbReference type="NCBIfam" id="NF009814">
    <property type="entry name" value="PRK13299.1"/>
    <property type="match status" value="1"/>
</dbReference>
<dbReference type="InterPro" id="IPR043519">
    <property type="entry name" value="NT_sf"/>
</dbReference>
<evidence type="ECO:0000256" key="6">
    <source>
        <dbReference type="ARBA" id="ARBA00022741"/>
    </source>
</evidence>
<keyword evidence="14" id="KW-1185">Reference proteome</keyword>
<dbReference type="AlphaFoldDB" id="A0A2P8H6U9"/>
<dbReference type="SUPFAM" id="SSF81891">
    <property type="entry name" value="Poly A polymerase C-terminal region-like"/>
    <property type="match status" value="1"/>
</dbReference>
<evidence type="ECO:0000256" key="4">
    <source>
        <dbReference type="ARBA" id="ARBA00022695"/>
    </source>
</evidence>
<reference evidence="13 14" key="1">
    <citation type="submission" date="2018-03" db="EMBL/GenBank/DDBJ databases">
        <title>Genomic Encyclopedia of Type Strains, Phase III (KMG-III): the genomes of soil and plant-associated and newly described type strains.</title>
        <authorList>
            <person name="Whitman W."/>
        </authorList>
    </citation>
    <scope>NUCLEOTIDE SEQUENCE [LARGE SCALE GENOMIC DNA]</scope>
    <source>
        <strain evidence="13 14">CGMCC 1.12259</strain>
    </source>
</reference>
<comment type="caution">
    <text evidence="13">The sequence shown here is derived from an EMBL/GenBank/DDBJ whole genome shotgun (WGS) entry which is preliminary data.</text>
</comment>
<evidence type="ECO:0000256" key="7">
    <source>
        <dbReference type="ARBA" id="ARBA00022842"/>
    </source>
</evidence>
<evidence type="ECO:0000256" key="1">
    <source>
        <dbReference type="ARBA" id="ARBA00001946"/>
    </source>
</evidence>
<dbReference type="RefSeq" id="WP_106531758.1">
    <property type="nucleotide sequence ID" value="NZ_PYAT01000001.1"/>
</dbReference>
<evidence type="ECO:0000256" key="9">
    <source>
        <dbReference type="RuleBase" id="RU003953"/>
    </source>
</evidence>
<comment type="cofactor">
    <cofactor evidence="1">
        <name>Mg(2+)</name>
        <dbReference type="ChEBI" id="CHEBI:18420"/>
    </cofactor>
</comment>
<dbReference type="PANTHER" id="PTHR46173">
    <property type="entry name" value="CCA TRNA NUCLEOTIDYLTRANSFERASE 1, MITOCHONDRIAL"/>
    <property type="match status" value="1"/>
</dbReference>
<dbReference type="InterPro" id="IPR032810">
    <property type="entry name" value="CCA-adding_enz_C"/>
</dbReference>
<keyword evidence="8 9" id="KW-0694">RNA-binding</keyword>
<comment type="similarity">
    <text evidence="9">Belongs to the tRNA nucleotidyltransferase/poly(A) polymerase family.</text>
</comment>
<keyword evidence="3" id="KW-0819">tRNA processing</keyword>
<feature type="domain" description="CCA-adding enzyme C-terminal" evidence="12">
    <location>
        <begin position="257"/>
        <end position="366"/>
    </location>
</feature>
<dbReference type="InterPro" id="IPR050264">
    <property type="entry name" value="Bact_CCA-adding_enz_type3_sf"/>
</dbReference>
<dbReference type="Gene3D" id="1.10.246.80">
    <property type="match status" value="1"/>
</dbReference>
<sequence>MKTAINVIRTLEDAGYEAYMVGGAVRDFLLGKKPDDFDVATNAAPEKVKELFNRTVDTGIAHGTVLVLLDGEGIEVTTFRTDGLYTDMRRPDSVEFVQSLEEDLKRRDFTINAMAMSEDLHVIDLFGGKNDLKKRLIRAVGNSDKRFQEDALRMLRAVRFSGQLDFEIDSETLASIRRQAHLIRSVAVERIKTELDKIFAHKHTARSMAYLVHSGLSSNLPAGTLFELDWSNYKSCGDHSMGWCYMLYRQEKKIEDIGDYKFSNDEKRLMAKALEAARLEEWNAWTFYVFTARELAIARFLSGRDVDVQLAKKSLPIQSKKELAVTGNDLMHWSGNKQGPWLKKWLADIEQEIVFARLENNKEQIKGWFSHEYHRHA</sequence>